<feature type="chain" id="PRO_5003315502" description="Tyrosinase copper-binding domain-containing protein" evidence="3">
    <location>
        <begin position="24"/>
        <end position="143"/>
    </location>
</feature>
<reference evidence="6" key="1">
    <citation type="journal article" date="2011" name="Proc. Natl. Acad. Sci. U.S.A.">
        <title>Obligate biotrophy features unraveled by the genomic analysis of rust fungi.</title>
        <authorList>
            <person name="Duplessis S."/>
            <person name="Cuomo C.A."/>
            <person name="Lin Y.-C."/>
            <person name="Aerts A."/>
            <person name="Tisserant E."/>
            <person name="Veneault-Fourrey C."/>
            <person name="Joly D.L."/>
            <person name="Hacquard S."/>
            <person name="Amselem J."/>
            <person name="Cantarel B.L."/>
            <person name="Chiu R."/>
            <person name="Coutinho P.M."/>
            <person name="Feau N."/>
            <person name="Field M."/>
            <person name="Frey P."/>
            <person name="Gelhaye E."/>
            <person name="Goldberg J."/>
            <person name="Grabherr M.G."/>
            <person name="Kodira C.D."/>
            <person name="Kohler A."/>
            <person name="Kuees U."/>
            <person name="Lindquist E.A."/>
            <person name="Lucas S.M."/>
            <person name="Mago R."/>
            <person name="Mauceli E."/>
            <person name="Morin E."/>
            <person name="Murat C."/>
            <person name="Pangilinan J.L."/>
            <person name="Park R."/>
            <person name="Pearson M."/>
            <person name="Quesneville H."/>
            <person name="Rouhier N."/>
            <person name="Sakthikumar S."/>
            <person name="Salamov A.A."/>
            <person name="Schmutz J."/>
            <person name="Selles B."/>
            <person name="Shapiro H."/>
            <person name="Tanguay P."/>
            <person name="Tuskan G.A."/>
            <person name="Henrissat B."/>
            <person name="Van de Peer Y."/>
            <person name="Rouze P."/>
            <person name="Ellis J.G."/>
            <person name="Dodds P.N."/>
            <person name="Schein J.E."/>
            <person name="Zhong S."/>
            <person name="Hamelin R.C."/>
            <person name="Grigoriev I.V."/>
            <person name="Szabo L.J."/>
            <person name="Martin F."/>
        </authorList>
    </citation>
    <scope>NUCLEOTIDE SEQUENCE [LARGE SCALE GENOMIC DNA]</scope>
    <source>
        <strain evidence="6">98AG31 / pathotype 3-4-7</strain>
    </source>
</reference>
<gene>
    <name evidence="5" type="ORF">MELLADRAFT_37328</name>
</gene>
<dbReference type="Pfam" id="PF00264">
    <property type="entry name" value="Tyrosinase"/>
    <property type="match status" value="1"/>
</dbReference>
<keyword evidence="2" id="KW-0186">Copper</keyword>
<evidence type="ECO:0000256" key="1">
    <source>
        <dbReference type="ARBA" id="ARBA00022723"/>
    </source>
</evidence>
<keyword evidence="6" id="KW-1185">Reference proteome</keyword>
<dbReference type="PANTHER" id="PTHR11474:SF126">
    <property type="entry name" value="TYROSINASE-LIKE PROTEIN TYR-1-RELATED"/>
    <property type="match status" value="1"/>
</dbReference>
<evidence type="ECO:0000313" key="5">
    <source>
        <dbReference type="EMBL" id="EGG04573.1"/>
    </source>
</evidence>
<dbReference type="RefSeq" id="XP_007412012.1">
    <property type="nucleotide sequence ID" value="XM_007411950.1"/>
</dbReference>
<dbReference type="Proteomes" id="UP000001072">
    <property type="component" value="Unassembled WGS sequence"/>
</dbReference>
<dbReference type="KEGG" id="mlr:MELLADRAFT_37328"/>
<dbReference type="InterPro" id="IPR050316">
    <property type="entry name" value="Tyrosinase/Hemocyanin"/>
</dbReference>
<feature type="signal peptide" evidence="3">
    <location>
        <begin position="1"/>
        <end position="23"/>
    </location>
</feature>
<dbReference type="InterPro" id="IPR008922">
    <property type="entry name" value="Di-copper_centre_dom_sf"/>
</dbReference>
<dbReference type="VEuPathDB" id="FungiDB:MELLADRAFT_37328"/>
<evidence type="ECO:0000256" key="2">
    <source>
        <dbReference type="ARBA" id="ARBA00023008"/>
    </source>
</evidence>
<organism evidence="6">
    <name type="scientific">Melampsora larici-populina (strain 98AG31 / pathotype 3-4-7)</name>
    <name type="common">Poplar leaf rust fungus</name>
    <dbReference type="NCBI Taxonomy" id="747676"/>
    <lineage>
        <taxon>Eukaryota</taxon>
        <taxon>Fungi</taxon>
        <taxon>Dikarya</taxon>
        <taxon>Basidiomycota</taxon>
        <taxon>Pucciniomycotina</taxon>
        <taxon>Pucciniomycetes</taxon>
        <taxon>Pucciniales</taxon>
        <taxon>Melampsoraceae</taxon>
        <taxon>Melampsora</taxon>
    </lineage>
</organism>
<dbReference type="HOGENOM" id="CLU_126672_0_0_1"/>
<keyword evidence="1" id="KW-0479">Metal-binding</keyword>
<evidence type="ECO:0000259" key="4">
    <source>
        <dbReference type="Pfam" id="PF00264"/>
    </source>
</evidence>
<dbReference type="AlphaFoldDB" id="F4RSC5"/>
<dbReference type="PANTHER" id="PTHR11474">
    <property type="entry name" value="TYROSINASE FAMILY MEMBER"/>
    <property type="match status" value="1"/>
</dbReference>
<dbReference type="InterPro" id="IPR002227">
    <property type="entry name" value="Tyrosinase_Cu-bd"/>
</dbReference>
<feature type="domain" description="Tyrosinase copper-binding" evidence="4">
    <location>
        <begin position="72"/>
        <end position="131"/>
    </location>
</feature>
<dbReference type="GO" id="GO:0046872">
    <property type="term" value="F:metal ion binding"/>
    <property type="evidence" value="ECO:0007669"/>
    <property type="project" value="UniProtKB-KW"/>
</dbReference>
<dbReference type="Gene3D" id="1.10.1280.10">
    <property type="entry name" value="Di-copper center containing domain from catechol oxidase"/>
    <property type="match status" value="1"/>
</dbReference>
<name>F4RSC5_MELLP</name>
<dbReference type="SUPFAM" id="SSF48056">
    <property type="entry name" value="Di-copper centre-containing domain"/>
    <property type="match status" value="1"/>
</dbReference>
<dbReference type="OrthoDB" id="6132182at2759"/>
<dbReference type="InParanoid" id="F4RSC5"/>
<proteinExistence type="predicted"/>
<accession>F4RSC5</accession>
<dbReference type="GO" id="GO:0016491">
    <property type="term" value="F:oxidoreductase activity"/>
    <property type="evidence" value="ECO:0007669"/>
    <property type="project" value="InterPro"/>
</dbReference>
<keyword evidence="3" id="KW-0732">Signal</keyword>
<evidence type="ECO:0000313" key="6">
    <source>
        <dbReference type="Proteomes" id="UP000001072"/>
    </source>
</evidence>
<dbReference type="EMBL" id="GL883117">
    <property type="protein sequence ID" value="EGG04573.1"/>
    <property type="molecule type" value="Genomic_DNA"/>
</dbReference>
<protein>
    <recommendedName>
        <fullName evidence="4">Tyrosinase copper-binding domain-containing protein</fullName>
    </recommendedName>
</protein>
<sequence>MRLRCDLSFALINLLAIVYPTYQASPGRQSCSSIRKRLEWRSLSQEARISYIKAVKCLATKPSRLGKNFNLRRYDDFQYVHSNSQGQIHFVAQFLPWHRQFIYIYEKELNSCGYSGALPHWNWVLDAKNVTTAPVWSSDSKVR</sequence>
<evidence type="ECO:0000256" key="3">
    <source>
        <dbReference type="SAM" id="SignalP"/>
    </source>
</evidence>
<dbReference type="GeneID" id="18927632"/>
<dbReference type="eggNOG" id="ENOG502S31Y">
    <property type="taxonomic scope" value="Eukaryota"/>
</dbReference>